<organism evidence="1 2">
    <name type="scientific">Mycobacteroides chelonae</name>
    <name type="common">Mycobacterium chelonae</name>
    <dbReference type="NCBI Taxonomy" id="1774"/>
    <lineage>
        <taxon>Bacteria</taxon>
        <taxon>Bacillati</taxon>
        <taxon>Actinomycetota</taxon>
        <taxon>Actinomycetes</taxon>
        <taxon>Mycobacteriales</taxon>
        <taxon>Mycobacteriaceae</taxon>
        <taxon>Mycobacteroides</taxon>
    </lineage>
</organism>
<comment type="caution">
    <text evidence="1">The sequence shown here is derived from an EMBL/GenBank/DDBJ whole genome shotgun (WGS) entry which is preliminary data.</text>
</comment>
<gene>
    <name evidence="1" type="ORF">BKG84_07075</name>
</gene>
<sequence length="124" mass="12994">MCDFDAPADLAGPPTPRLHCAGDIPGTTSGRFSSSQSPPACTAGTVDLSPSGSYQFMPYDWKCGDINFRVDDFPYWSGRLLDPGEKLSYGNITCAVGSAGLVACLDTSGGQHGFLIHPSGSRAF</sequence>
<accession>A0A1S1M637</accession>
<protein>
    <submittedName>
        <fullName evidence="1">Uncharacterized protein</fullName>
    </submittedName>
</protein>
<name>A0A1S1M637_MYCCH</name>
<dbReference type="AlphaFoldDB" id="A0A1S1M637"/>
<dbReference type="EMBL" id="MLIS01000001">
    <property type="protein sequence ID" value="OHU80554.1"/>
    <property type="molecule type" value="Genomic_DNA"/>
</dbReference>
<reference evidence="1 2" key="1">
    <citation type="submission" date="2016-10" db="EMBL/GenBank/DDBJ databases">
        <title>Evaluation of Human, Veterinary and Environmental Mycobacterium chelonae Isolates by Core Genome Phylogenomic Analysis, Targeted Gene Comparison, and Anti-microbial Susceptibility Patterns: A Tale of Mistaken Identities.</title>
        <authorList>
            <person name="Fogelson S.B."/>
            <person name="Camus A.C."/>
            <person name="Lorenz W."/>
            <person name="Vasireddy R."/>
            <person name="Vasireddy S."/>
            <person name="Smith T."/>
            <person name="Brown-Elliott B.A."/>
            <person name="Wallace R.J.Jr."/>
            <person name="Hasan N.A."/>
            <person name="Reischl U."/>
            <person name="Sanchez S."/>
        </authorList>
    </citation>
    <scope>NUCLEOTIDE SEQUENCE [LARGE SCALE GENOMIC DNA]</scope>
    <source>
        <strain evidence="1 2">15518</strain>
    </source>
</reference>
<evidence type="ECO:0000313" key="2">
    <source>
        <dbReference type="Proteomes" id="UP000179441"/>
    </source>
</evidence>
<dbReference type="Proteomes" id="UP000179441">
    <property type="component" value="Unassembled WGS sequence"/>
</dbReference>
<proteinExistence type="predicted"/>
<evidence type="ECO:0000313" key="1">
    <source>
        <dbReference type="EMBL" id="OHU80554.1"/>
    </source>
</evidence>
<keyword evidence="2" id="KW-1185">Reference proteome</keyword>